<evidence type="ECO:0000256" key="1">
    <source>
        <dbReference type="ARBA" id="ARBA00004418"/>
    </source>
</evidence>
<dbReference type="InterPro" id="IPR018389">
    <property type="entry name" value="DctP_fam"/>
</dbReference>
<proteinExistence type="predicted"/>
<dbReference type="NCBIfam" id="NF037995">
    <property type="entry name" value="TRAP_S1"/>
    <property type="match status" value="1"/>
</dbReference>
<dbReference type="PANTHER" id="PTHR33376:SF15">
    <property type="entry name" value="BLL6794 PROTEIN"/>
    <property type="match status" value="1"/>
</dbReference>
<keyword evidence="3" id="KW-0574">Periplasm</keyword>
<evidence type="ECO:0000256" key="2">
    <source>
        <dbReference type="ARBA" id="ARBA00022729"/>
    </source>
</evidence>
<organism evidence="5">
    <name type="scientific">Paracoccus pantotrophus</name>
    <name type="common">Thiosphaera pantotropha</name>
    <dbReference type="NCBI Taxonomy" id="82367"/>
    <lineage>
        <taxon>Bacteria</taxon>
        <taxon>Pseudomonadati</taxon>
        <taxon>Pseudomonadota</taxon>
        <taxon>Alphaproteobacteria</taxon>
        <taxon>Rhodobacterales</taxon>
        <taxon>Paracoccaceae</taxon>
        <taxon>Paracoccus</taxon>
    </lineage>
</organism>
<accession>Q3S8E1</accession>
<keyword evidence="2 4" id="KW-0732">Signal</keyword>
<dbReference type="Pfam" id="PF03480">
    <property type="entry name" value="DctP"/>
    <property type="match status" value="1"/>
</dbReference>
<feature type="chain" id="PRO_5004228715" evidence="4">
    <location>
        <begin position="32"/>
        <end position="352"/>
    </location>
</feature>
<feature type="signal peptide" evidence="4">
    <location>
        <begin position="1"/>
        <end position="31"/>
    </location>
</feature>
<evidence type="ECO:0000256" key="3">
    <source>
        <dbReference type="ARBA" id="ARBA00022764"/>
    </source>
</evidence>
<comment type="subcellular location">
    <subcellularLocation>
        <location evidence="1">Periplasm</location>
    </subcellularLocation>
</comment>
<dbReference type="AlphaFoldDB" id="Q3S8E1"/>
<protein>
    <submittedName>
        <fullName evidence="5">Possible TRAP-T dicarboxylate transporter DctP subunit</fullName>
    </submittedName>
</protein>
<dbReference type="EMBL" id="DQ149577">
    <property type="protein sequence ID" value="AAZ93604.1"/>
    <property type="molecule type" value="Genomic_DNA"/>
</dbReference>
<evidence type="ECO:0000256" key="4">
    <source>
        <dbReference type="SAM" id="SignalP"/>
    </source>
</evidence>
<dbReference type="Gene3D" id="3.40.190.170">
    <property type="entry name" value="Bacterial extracellular solute-binding protein, family 7"/>
    <property type="match status" value="1"/>
</dbReference>
<dbReference type="InterPro" id="IPR038404">
    <property type="entry name" value="TRAP_DctP_sf"/>
</dbReference>
<reference evidence="5" key="1">
    <citation type="journal article" date="2006" name="Microbiology">
        <title>Identification of a transposable genomic island of Paracoccus pantotrophus DSM 11072 by its transposition to a novel entrapment vector pMMB2.</title>
        <authorList>
            <person name="Mikosa M."/>
            <person name="Sochacka-Pietal M."/>
            <person name="Baj J."/>
            <person name="Bartosik D."/>
        </authorList>
    </citation>
    <scope>NUCLEOTIDE SEQUENCE</scope>
    <source>
        <strain evidence="5">DSM 11072</strain>
    </source>
</reference>
<sequence length="352" mass="39092">MDHIQREESMRTVFTAAVAACALMTASAALAQEEYPELSLRWAHFAPNTWGAAQAEEKFAEILSEKSGGKIKVQFFWSGSLGGAGELMELGQSGAVDVVSFVPTYHPAQWPLIGLTNSLPMTFKDPITAMNAQDYQIKNNPAVQAEIAGNGLKLLQIHGLEPYRLQCTSPIETLEDLKGKRIRSFGEWPPYVLNELGAVPVNITLTQMYEALQRGTLDCAYNSYENAGFMKLSEVAPHFSDISFGSIAAYSVFTSIDTWNSWPESVQKLFTETYEEAKAYEMGRFKELNDFWIDDAVKNGAKLVTFKDQDKLDAMFPDMLALWEKSTCDKGLCEEAKSVVADTRKIIESSAQ</sequence>
<dbReference type="CDD" id="cd13666">
    <property type="entry name" value="PBP2_TRAP_DctP_like_1"/>
    <property type="match status" value="1"/>
</dbReference>
<dbReference type="GO" id="GO:0042597">
    <property type="term" value="C:periplasmic space"/>
    <property type="evidence" value="ECO:0007669"/>
    <property type="project" value="UniProtKB-SubCell"/>
</dbReference>
<dbReference type="PANTHER" id="PTHR33376">
    <property type="match status" value="1"/>
</dbReference>
<evidence type="ECO:0000313" key="5">
    <source>
        <dbReference type="EMBL" id="AAZ93604.1"/>
    </source>
</evidence>
<dbReference type="SUPFAM" id="SSF53850">
    <property type="entry name" value="Periplasmic binding protein-like II"/>
    <property type="match status" value="1"/>
</dbReference>
<name>Q3S8E1_PARPN</name>
<dbReference type="GO" id="GO:0055085">
    <property type="term" value="P:transmembrane transport"/>
    <property type="evidence" value="ECO:0007669"/>
    <property type="project" value="InterPro"/>
</dbReference>